<evidence type="ECO:0000256" key="1">
    <source>
        <dbReference type="SAM" id="Phobius"/>
    </source>
</evidence>
<protein>
    <submittedName>
        <fullName evidence="2">Membrane protein implicated in regulation of membrane protease activity</fullName>
    </submittedName>
</protein>
<keyword evidence="3" id="KW-1185">Reference proteome</keyword>
<feature type="transmembrane region" description="Helical" evidence="1">
    <location>
        <begin position="6"/>
        <end position="32"/>
    </location>
</feature>
<dbReference type="RefSeq" id="WP_307247290.1">
    <property type="nucleotide sequence ID" value="NZ_JAUSUZ010000001.1"/>
</dbReference>
<dbReference type="EMBL" id="JAUSUZ010000001">
    <property type="protein sequence ID" value="MDQ0370927.1"/>
    <property type="molecule type" value="Genomic_DNA"/>
</dbReference>
<evidence type="ECO:0000313" key="2">
    <source>
        <dbReference type="EMBL" id="MDQ0370927.1"/>
    </source>
</evidence>
<accession>A0AAE3W9H4</accession>
<comment type="caution">
    <text evidence="2">The sequence shown here is derived from an EMBL/GenBank/DDBJ whole genome shotgun (WGS) entry which is preliminary data.</text>
</comment>
<keyword evidence="1" id="KW-0812">Transmembrane</keyword>
<feature type="transmembrane region" description="Helical" evidence="1">
    <location>
        <begin position="70"/>
        <end position="90"/>
    </location>
</feature>
<reference evidence="2 3" key="1">
    <citation type="submission" date="2023-07" db="EMBL/GenBank/DDBJ databases">
        <title>Sequencing the genomes of 1000 actinobacteria strains.</title>
        <authorList>
            <person name="Klenk H.-P."/>
        </authorList>
    </citation>
    <scope>NUCLEOTIDE SEQUENCE [LARGE SCALE GENOMIC DNA]</scope>
    <source>
        <strain evidence="2 3">DSM 44709</strain>
    </source>
</reference>
<evidence type="ECO:0000313" key="3">
    <source>
        <dbReference type="Proteomes" id="UP001240236"/>
    </source>
</evidence>
<dbReference type="InterPro" id="IPR012340">
    <property type="entry name" value="NA-bd_OB-fold"/>
</dbReference>
<name>A0AAE3W9H4_9ACTN</name>
<dbReference type="Gene3D" id="2.40.50.140">
    <property type="entry name" value="Nucleic acid-binding proteins"/>
    <property type="match status" value="1"/>
</dbReference>
<sequence length="172" mass="17053">MDAPTLVFLLVGGLGAAVLTLALLGAGALRAVHVDLGGPASVESIAGFLGAFGFGGAIAVQLLGARSAGAVLAAAGVGLAAAVPTAYLAVRLSRWARNIPTDGTLTRADLVGAIGVVVTPIPVRGYGEVRVRAGGLPMKLHARADTAIPLGTEIFVVEAPSDTSVVVEKLTP</sequence>
<dbReference type="GO" id="GO:0006508">
    <property type="term" value="P:proteolysis"/>
    <property type="evidence" value="ECO:0007669"/>
    <property type="project" value="UniProtKB-KW"/>
</dbReference>
<organism evidence="2 3">
    <name type="scientific">Catenuloplanes indicus</name>
    <dbReference type="NCBI Taxonomy" id="137267"/>
    <lineage>
        <taxon>Bacteria</taxon>
        <taxon>Bacillati</taxon>
        <taxon>Actinomycetota</taxon>
        <taxon>Actinomycetes</taxon>
        <taxon>Micromonosporales</taxon>
        <taxon>Micromonosporaceae</taxon>
        <taxon>Catenuloplanes</taxon>
    </lineage>
</organism>
<proteinExistence type="predicted"/>
<feature type="transmembrane region" description="Helical" evidence="1">
    <location>
        <begin position="44"/>
        <end position="64"/>
    </location>
</feature>
<keyword evidence="2" id="KW-0378">Hydrolase</keyword>
<dbReference type="GO" id="GO:0008233">
    <property type="term" value="F:peptidase activity"/>
    <property type="evidence" value="ECO:0007669"/>
    <property type="project" value="UniProtKB-KW"/>
</dbReference>
<dbReference type="Proteomes" id="UP001240236">
    <property type="component" value="Unassembled WGS sequence"/>
</dbReference>
<keyword evidence="1" id="KW-1133">Transmembrane helix</keyword>
<keyword evidence="1" id="KW-0472">Membrane</keyword>
<keyword evidence="2" id="KW-0645">Protease</keyword>
<dbReference type="AlphaFoldDB" id="A0AAE3W9H4"/>
<gene>
    <name evidence="2" type="ORF">J2S42_007596</name>
</gene>